<sequence>MKDVQEIMMEIDNITKGQLAVDLSEDEKKELVGLIESGSGEVLQQSVSDPCCNCDPTTPPTPCPSCTAGTFCCLISVPTDFTFIPGHVHAGVSKRTEFTVTQGSGKCTATLTNGCTIALNRAKVTGSVKVFASLGFKDPSGNCAFLCCTDVVCFCNSDVVCCGTIDPNTIKFLVSGLSYNNLGTVGSSCPKVNIYEVTGKITPTC</sequence>
<keyword evidence="2" id="KW-1185">Reference proteome</keyword>
<dbReference type="PATRIC" id="fig|1353534.3.peg.1674"/>
<dbReference type="AlphaFoldDB" id="A0A1A6AVM7"/>
<accession>A0A1A6AVM7</accession>
<evidence type="ECO:0000313" key="1">
    <source>
        <dbReference type="EMBL" id="OBR94102.1"/>
    </source>
</evidence>
<gene>
    <name evidence="1" type="ORF">CLRAG_16420</name>
</gene>
<reference evidence="1 2" key="1">
    <citation type="journal article" date="2012" name="Front. Microbiol.">
        <title>Draft Genome Sequence of the Virulent Strain 01-B526 of the Fish Pathogen Aeromonas salmonicida.</title>
        <authorList>
            <person name="Charette S.J."/>
            <person name="Brochu F."/>
            <person name="Boyle B."/>
            <person name="Filion G."/>
            <person name="Tanaka K.H."/>
            <person name="Derome N."/>
        </authorList>
    </citation>
    <scope>NUCLEOTIDE SEQUENCE [LARGE SCALE GENOMIC DNA]</scope>
    <source>
        <strain evidence="1 2">P11</strain>
    </source>
</reference>
<dbReference type="Proteomes" id="UP000093954">
    <property type="component" value="Unassembled WGS sequence"/>
</dbReference>
<evidence type="ECO:0000313" key="2">
    <source>
        <dbReference type="Proteomes" id="UP000093954"/>
    </source>
</evidence>
<organism evidence="1 2">
    <name type="scientific">Clostridium ragsdalei P11</name>
    <dbReference type="NCBI Taxonomy" id="1353534"/>
    <lineage>
        <taxon>Bacteria</taxon>
        <taxon>Bacillati</taxon>
        <taxon>Bacillota</taxon>
        <taxon>Clostridia</taxon>
        <taxon>Eubacteriales</taxon>
        <taxon>Clostridiaceae</taxon>
        <taxon>Clostridium</taxon>
    </lineage>
</organism>
<protein>
    <submittedName>
        <fullName evidence="1">Uncharacterized protein</fullName>
    </submittedName>
</protein>
<dbReference type="RefSeq" id="WP_065077957.1">
    <property type="nucleotide sequence ID" value="NZ_LROS01000015.1"/>
</dbReference>
<proteinExistence type="predicted"/>
<dbReference type="EMBL" id="LROS01000015">
    <property type="protein sequence ID" value="OBR94102.1"/>
    <property type="molecule type" value="Genomic_DNA"/>
</dbReference>
<name>A0A1A6AVM7_9CLOT</name>
<comment type="caution">
    <text evidence="1">The sequence shown here is derived from an EMBL/GenBank/DDBJ whole genome shotgun (WGS) entry which is preliminary data.</text>
</comment>